<feature type="compositionally biased region" description="Basic and acidic residues" evidence="2">
    <location>
        <begin position="149"/>
        <end position="165"/>
    </location>
</feature>
<feature type="compositionally biased region" description="Basic and acidic residues" evidence="2">
    <location>
        <begin position="64"/>
        <end position="73"/>
    </location>
</feature>
<dbReference type="SUPFAM" id="SSF48452">
    <property type="entry name" value="TPR-like"/>
    <property type="match status" value="1"/>
</dbReference>
<dbReference type="InterPro" id="IPR011990">
    <property type="entry name" value="TPR-like_helical_dom_sf"/>
</dbReference>
<organism evidence="4 5">
    <name type="scientific">Panagrellus redivivus</name>
    <name type="common">Microworm</name>
    <dbReference type="NCBI Taxonomy" id="6233"/>
    <lineage>
        <taxon>Eukaryota</taxon>
        <taxon>Metazoa</taxon>
        <taxon>Ecdysozoa</taxon>
        <taxon>Nematoda</taxon>
        <taxon>Chromadorea</taxon>
        <taxon>Rhabditida</taxon>
        <taxon>Tylenchina</taxon>
        <taxon>Panagrolaimomorpha</taxon>
        <taxon>Panagrolaimoidea</taxon>
        <taxon>Panagrolaimidae</taxon>
        <taxon>Panagrellus</taxon>
    </lineage>
</organism>
<feature type="compositionally biased region" description="Low complexity" evidence="2">
    <location>
        <begin position="136"/>
        <end position="147"/>
    </location>
</feature>
<reference evidence="5" key="2">
    <citation type="submission" date="2020-10" db="UniProtKB">
        <authorList>
            <consortium name="WormBaseParasite"/>
        </authorList>
    </citation>
    <scope>IDENTIFICATION</scope>
</reference>
<evidence type="ECO:0000256" key="1">
    <source>
        <dbReference type="ARBA" id="ARBA00023161"/>
    </source>
</evidence>
<protein>
    <submittedName>
        <fullName evidence="5">EST1_DNA_bind domain-containing protein</fullName>
    </submittedName>
</protein>
<dbReference type="Pfam" id="PF10373">
    <property type="entry name" value="EST1_DNA_bind"/>
    <property type="match status" value="1"/>
</dbReference>
<dbReference type="Gene3D" id="1.25.40.10">
    <property type="entry name" value="Tetratricopeptide repeat domain"/>
    <property type="match status" value="1"/>
</dbReference>
<dbReference type="InterPro" id="IPR018834">
    <property type="entry name" value="DNA/RNA-bd_Est1-type"/>
</dbReference>
<feature type="region of interest" description="Disordered" evidence="2">
    <location>
        <begin position="220"/>
        <end position="307"/>
    </location>
</feature>
<evidence type="ECO:0000313" key="5">
    <source>
        <dbReference type="WBParaSite" id="Pan_g512.t1"/>
    </source>
</evidence>
<evidence type="ECO:0000313" key="4">
    <source>
        <dbReference type="Proteomes" id="UP000492821"/>
    </source>
</evidence>
<dbReference type="GO" id="GO:0000184">
    <property type="term" value="P:nuclear-transcribed mRNA catabolic process, nonsense-mediated decay"/>
    <property type="evidence" value="ECO:0007669"/>
    <property type="project" value="UniProtKB-KW"/>
</dbReference>
<keyword evidence="4" id="KW-1185">Reference proteome</keyword>
<dbReference type="AlphaFoldDB" id="A0A7E4W1Y3"/>
<feature type="compositionally biased region" description="Basic and acidic residues" evidence="2">
    <location>
        <begin position="1"/>
        <end position="13"/>
    </location>
</feature>
<evidence type="ECO:0000256" key="2">
    <source>
        <dbReference type="SAM" id="MobiDB-lite"/>
    </source>
</evidence>
<dbReference type="WBParaSite" id="Pan_g512.t1">
    <property type="protein sequence ID" value="Pan_g512.t1"/>
    <property type="gene ID" value="Pan_g512"/>
</dbReference>
<feature type="region of interest" description="Disordered" evidence="2">
    <location>
        <begin position="120"/>
        <end position="175"/>
    </location>
</feature>
<feature type="compositionally biased region" description="Basic and acidic residues" evidence="2">
    <location>
        <begin position="44"/>
        <end position="54"/>
    </location>
</feature>
<feature type="domain" description="DNA/RNA-binding" evidence="3">
    <location>
        <begin position="583"/>
        <end position="724"/>
    </location>
</feature>
<reference evidence="4" key="1">
    <citation type="journal article" date="2013" name="Genetics">
        <title>The draft genome and transcriptome of Panagrellus redivivus are shaped by the harsh demands of a free-living lifestyle.</title>
        <authorList>
            <person name="Srinivasan J."/>
            <person name="Dillman A.R."/>
            <person name="Macchietto M.G."/>
            <person name="Heikkinen L."/>
            <person name="Lakso M."/>
            <person name="Fracchia K.M."/>
            <person name="Antoshechkin I."/>
            <person name="Mortazavi A."/>
            <person name="Wong G."/>
            <person name="Sternberg P.W."/>
        </authorList>
    </citation>
    <scope>NUCLEOTIDE SEQUENCE [LARGE SCALE GENOMIC DNA]</scope>
    <source>
        <strain evidence="4">MT8872</strain>
    </source>
</reference>
<proteinExistence type="predicted"/>
<feature type="compositionally biased region" description="Low complexity" evidence="2">
    <location>
        <begin position="166"/>
        <end position="175"/>
    </location>
</feature>
<feature type="compositionally biased region" description="Basic and acidic residues" evidence="2">
    <location>
        <begin position="252"/>
        <end position="270"/>
    </location>
</feature>
<keyword evidence="1" id="KW-0866">Nonsense-mediated mRNA decay</keyword>
<dbReference type="Proteomes" id="UP000492821">
    <property type="component" value="Unassembled WGS sequence"/>
</dbReference>
<feature type="region of interest" description="Disordered" evidence="2">
    <location>
        <begin position="1"/>
        <end position="107"/>
    </location>
</feature>
<feature type="compositionally biased region" description="Polar residues" evidence="2">
    <location>
        <begin position="293"/>
        <end position="307"/>
    </location>
</feature>
<sequence>MSSEDQAARKRPDQPIYRPGMFKRGYDFTKGAPNLENLPPKGRPSPDADRERSSTHRNGGPQGDRFRQPRPDQRAASVSGGNRSKFPPRDHHRGGGGPGSVSGSFANEQNHRRYNGKQVYHNSKNEQFDAQSVKLGNGYNNRRYNNGYRKRDDTRSEAGRNHNDDTSSIASSTFSTSTVCHNNGFASELNSRQPSIQSLLSQDLPSFDWADLSEELGNLPETEDEQLSERTPGASPRKHSVVSSNKTIVSEGKAEESHDVHDHEAHEGSHDVSQTSDALKEDNSFAFPDGTIITDSSDENNVPPESTTTISNLAEELQDTQPIIEDNVVKPVKADVKLGRFKLVSKALNDLRDLIAELHTTLKSEVPDIDGDQVDQHFVSAAQAFRSQLEYAFDPNTETMENDADTFRRCALDVMKTRQLVASAAALLPKFPNYYILKQVIDIALSALTANAVLIIHSLEHAKRFQLVDTFEQIWLQLVSEIKKNVKLFGRTIATQTITMIRGVILTVSNLAGVESVFGVLSKAVMASNMHDFVNGINVDTENLNLGDDPQLKEFAGAVYRWQGDLARYQEMIIGSTDYDSSIKMYFLSFIIDPNNGTALNQIGAVASYKSSRRRSLARRRFGRRIPALNDKQDPSDLLGAVQLFFRALTTKKPFRGCVTKLSSILASPFENGLEVDPNTDRTIFIQYFLAFAQAVFFGVDSDIEPLADKVALCLKATFENNTEDVVFTNRDFVSQIGILWSLIKADCVKPEHKDSIKHLLHVYGEAVGDKLIKVLRSKDAEKTNEKIAFLAIPLSILAKLWRNIGGPKLPSGLEASEVENAISLFDNTTEPCHVILPELLLILHSDDDYLTDDFLKPTSTLAPAIMASTSVRLATVADFFRAFKS</sequence>
<name>A0A7E4W1Y3_PANRE</name>
<evidence type="ECO:0000259" key="3">
    <source>
        <dbReference type="Pfam" id="PF10373"/>
    </source>
</evidence>
<accession>A0A7E4W1Y3</accession>